<feature type="compositionally biased region" description="Low complexity" evidence="1">
    <location>
        <begin position="100"/>
        <end position="112"/>
    </location>
</feature>
<dbReference type="Gene3D" id="1.25.40.990">
    <property type="match status" value="1"/>
</dbReference>
<dbReference type="OrthoDB" id="264795at2759"/>
<evidence type="ECO:0000259" key="2">
    <source>
        <dbReference type="Pfam" id="PF03399"/>
    </source>
</evidence>
<dbReference type="InterPro" id="IPR045107">
    <property type="entry name" value="SAC3/GANP/THP3"/>
</dbReference>
<dbReference type="PRINTS" id="PR01217">
    <property type="entry name" value="PRICHEXTENSN"/>
</dbReference>
<feature type="region of interest" description="Disordered" evidence="1">
    <location>
        <begin position="675"/>
        <end position="703"/>
    </location>
</feature>
<dbReference type="GO" id="GO:0006406">
    <property type="term" value="P:mRNA export from nucleus"/>
    <property type="evidence" value="ECO:0007669"/>
    <property type="project" value="TreeGrafter"/>
</dbReference>
<feature type="compositionally biased region" description="Gly residues" evidence="1">
    <location>
        <begin position="120"/>
        <end position="132"/>
    </location>
</feature>
<dbReference type="Proteomes" id="UP000243876">
    <property type="component" value="Unassembled WGS sequence"/>
</dbReference>
<name>A0A0D6EJR8_SPOSA</name>
<feature type="compositionally biased region" description="Low complexity" evidence="1">
    <location>
        <begin position="11"/>
        <end position="26"/>
    </location>
</feature>
<organism evidence="3 4">
    <name type="scientific">Sporidiobolus salmonicolor</name>
    <name type="common">Yeast-like fungus</name>
    <name type="synonym">Sporobolomyces salmonicolor</name>
    <dbReference type="NCBI Taxonomy" id="5005"/>
    <lineage>
        <taxon>Eukaryota</taxon>
        <taxon>Fungi</taxon>
        <taxon>Dikarya</taxon>
        <taxon>Basidiomycota</taxon>
        <taxon>Pucciniomycotina</taxon>
        <taxon>Microbotryomycetes</taxon>
        <taxon>Sporidiobolales</taxon>
        <taxon>Sporidiobolaceae</taxon>
        <taxon>Sporobolomyces</taxon>
    </lineage>
</organism>
<reference evidence="4" key="1">
    <citation type="submission" date="2015-02" db="EMBL/GenBank/DDBJ databases">
        <authorList>
            <person name="Gon?alves P."/>
        </authorList>
    </citation>
    <scope>NUCLEOTIDE SEQUENCE [LARGE SCALE GENOMIC DNA]</scope>
</reference>
<feature type="region of interest" description="Disordered" evidence="1">
    <location>
        <begin position="983"/>
        <end position="1005"/>
    </location>
</feature>
<evidence type="ECO:0000256" key="1">
    <source>
        <dbReference type="SAM" id="MobiDB-lite"/>
    </source>
</evidence>
<accession>A0A0D6EJR8</accession>
<feature type="compositionally biased region" description="Acidic residues" evidence="1">
    <location>
        <begin position="77"/>
        <end position="91"/>
    </location>
</feature>
<feature type="domain" description="SAC3/GANP/THP3 conserved" evidence="2">
    <location>
        <begin position="269"/>
        <end position="565"/>
    </location>
</feature>
<feature type="region of interest" description="Disordered" evidence="1">
    <location>
        <begin position="768"/>
        <end position="860"/>
    </location>
</feature>
<gene>
    <name evidence="3" type="primary">SPOSA6832_01733</name>
</gene>
<protein>
    <submittedName>
        <fullName evidence="3">SPOSA6832_01733-mRNA-1:cds</fullName>
    </submittedName>
</protein>
<feature type="compositionally biased region" description="Pro residues" evidence="1">
    <location>
        <begin position="774"/>
        <end position="803"/>
    </location>
</feature>
<dbReference type="InterPro" id="IPR005062">
    <property type="entry name" value="SAC3/GANP/THP3_conserved"/>
</dbReference>
<dbReference type="GO" id="GO:0070390">
    <property type="term" value="C:transcription export complex 2"/>
    <property type="evidence" value="ECO:0007669"/>
    <property type="project" value="TreeGrafter"/>
</dbReference>
<proteinExistence type="predicted"/>
<feature type="compositionally biased region" description="Acidic residues" evidence="1">
    <location>
        <begin position="991"/>
        <end position="1002"/>
    </location>
</feature>
<feature type="compositionally biased region" description="Low complexity" evidence="1">
    <location>
        <begin position="42"/>
        <end position="52"/>
    </location>
</feature>
<feature type="region of interest" description="Disordered" evidence="1">
    <location>
        <begin position="1"/>
        <end position="202"/>
    </location>
</feature>
<evidence type="ECO:0000313" key="4">
    <source>
        <dbReference type="Proteomes" id="UP000243876"/>
    </source>
</evidence>
<dbReference type="PANTHER" id="PTHR12436:SF3">
    <property type="entry name" value="GERMINAL-CENTER ASSOCIATED NUCLEAR PROTEIN"/>
    <property type="match status" value="1"/>
</dbReference>
<evidence type="ECO:0000313" key="3">
    <source>
        <dbReference type="EMBL" id="CEQ40146.1"/>
    </source>
</evidence>
<dbReference type="PANTHER" id="PTHR12436">
    <property type="entry name" value="80 KDA MCM3-ASSOCIATED PROTEIN"/>
    <property type="match status" value="1"/>
</dbReference>
<feature type="compositionally biased region" description="Low complexity" evidence="1">
    <location>
        <begin position="133"/>
        <end position="178"/>
    </location>
</feature>
<dbReference type="GO" id="GO:0005737">
    <property type="term" value="C:cytoplasm"/>
    <property type="evidence" value="ECO:0007669"/>
    <property type="project" value="TreeGrafter"/>
</dbReference>
<keyword evidence="4" id="KW-1185">Reference proteome</keyword>
<dbReference type="EMBL" id="CENE01000005">
    <property type="protein sequence ID" value="CEQ40146.1"/>
    <property type="molecule type" value="Genomic_DNA"/>
</dbReference>
<feature type="compositionally biased region" description="Pro residues" evidence="1">
    <location>
        <begin position="678"/>
        <end position="687"/>
    </location>
</feature>
<dbReference type="Pfam" id="PF03399">
    <property type="entry name" value="SAC3_GANP"/>
    <property type="match status" value="1"/>
</dbReference>
<sequence>MSSWRGGAHLSATTSSRGGFSSFTSAPQNTTDHGRGRGRGRGTANRGAGAPGLNRRSNLSWRRTDAGGGPDTPQAADEADTEEDAGADEAEQQGTGEQPQSAFAAFGASGQAKRSAEGSAFGGRGFGAGGFRAGTSAFGAPAATTATSTPSTFASTSVFAPAPSSAFSAPASTSSAPFSPAPTSEPTPNAALASKRAPGQISTLEVLGEDSDARKKRFEATLPNNRYLELKPLREEQRLQAIKDGLIPDPSKPMRLDEATDFEGTCEEMCPEWEREEREYQNNVDPLERYPGTTRIDPARAVKAFHRPAAGNDQPLPSDVRPPPVLRSTLDYLFHTLLPTQPLAVTHPFIRDRTRSIRQDFTVQNVRGTSAIECNERIARYHILALGVLREQSGFSESQELEQLRKVLKSLNEFYDDARLSKSRDISFPNEPEFRAYNILTHLRDPDIIWSTELLPPNVFSHPLLQTALSLHRLAQKSNLPRGERASLNAFSRFFKLVADPKVPYLFGCILSTHFGEIRRNAIEALRGAFLKQHSAFPLRTLTKMLGCDDEEETRDVCEQLGVVVRVDEKGRAMADLHKGAILKSTTLKPKVSRRLVEAKRGSTPYQAVIDGDSYVSNPVEPVPPTPSLATPPAFAFPPASANAVSPLSAPAATFPTLSRPSVFANPLASAFSSGVPTPVPTPPPRSVSPSSSAPAPKPAPKPALNAAAPVFVPSLGAPKPAAPAAAPLSQPTSAAPAFSFAPTPAAPPPLAPQAFLPAPTPVGASPFSFASTAPPPPLPSVPPPAPPTAAPVPPPVHRPPPSALRSSISPLPPPVESASTLPAAAGPTAPSPKLARASPSPTLRRGSAISVPSAARPAAPPRKPLIDALCHDLTASLLLDAVAGPVRRAAESALRERWASITAREARAKKALGEKLARTVLREMGAVYTREVAFGVVRDERRKRGFLLEWVERTERRIERKEEDDEKKRVWGEVVRGIGAGGRRGREREEEVEMSEEEDEGVAGTEEAGLDFGALSLSAGADAGEVGRMSSARENDEDMAERLRTAAAARERIWSRGTFLNILSQHASSAVSGHRFPRRPTWTTLVAIPARTSPFASWLACKFDLESREGRVEVDTQGVEVAVRLLEKGEAPAEEASRLAQTGATQDLMDLVKQELSSTGLVVFDCTAGQGAAFDWSSAQTRLQDQLNDIDRRSLFKPSLLVVVCPDRALSSMEETALRQKIADNLSLPALTSTVSASSVLIIHLDGAEADFDLETAKLLEPLSVREERIPRPLAAYAKPLLDVWRASLRDTLSRCRRDSSDALARLLLELLAQFIVDRISSPSSRPTTRQASLDVALFPALERVDDSLRIAAERLQRVVEEDDAVVVEDAAMDAKASMFGSGKKKRKASAAPAELEAINRSPKKQTVNGINGVHLIGTVSTTAAADVEGSEDRLSALEILMRDAKALLATR</sequence>
<feature type="compositionally biased region" description="Low complexity" evidence="1">
    <location>
        <begin position="848"/>
        <end position="858"/>
    </location>
</feature>